<dbReference type="Proteomes" id="UP000003671">
    <property type="component" value="Unassembled WGS sequence"/>
</dbReference>
<feature type="domain" description="Hcy-binding" evidence="21">
    <location>
        <begin position="14"/>
        <end position="300"/>
    </location>
</feature>
<feature type="domain" description="B12-binding" evidence="23">
    <location>
        <begin position="693"/>
        <end position="815"/>
    </location>
</feature>
<dbReference type="PROSITE" id="PS51332">
    <property type="entry name" value="B12_BINDING"/>
    <property type="match status" value="1"/>
</dbReference>
<dbReference type="Gene3D" id="3.20.20.20">
    <property type="entry name" value="Dihydropteroate synthase-like"/>
    <property type="match status" value="1"/>
</dbReference>
<comment type="cofactor">
    <cofactor evidence="3">
        <name>methylcob(III)alamin</name>
        <dbReference type="ChEBI" id="CHEBI:28115"/>
    </cofactor>
</comment>
<proteinExistence type="inferred from homology"/>
<dbReference type="Pfam" id="PF00809">
    <property type="entry name" value="Pterin_bind"/>
    <property type="match status" value="1"/>
</dbReference>
<dbReference type="AlphaFoldDB" id="C9KQD5"/>
<evidence type="ECO:0000313" key="26">
    <source>
        <dbReference type="Proteomes" id="UP000003671"/>
    </source>
</evidence>
<dbReference type="InterPro" id="IPR006158">
    <property type="entry name" value="Cobalamin-bd"/>
</dbReference>
<evidence type="ECO:0000256" key="14">
    <source>
        <dbReference type="ARBA" id="ARBA00022723"/>
    </source>
</evidence>
<dbReference type="EMBL" id="ABWK02000023">
    <property type="protein sequence ID" value="EEX67926.1"/>
    <property type="molecule type" value="Genomic_DNA"/>
</dbReference>
<evidence type="ECO:0000256" key="18">
    <source>
        <dbReference type="ARBA" id="ARBA00025552"/>
    </source>
</evidence>
<dbReference type="eggNOG" id="COG1410">
    <property type="taxonomic scope" value="Bacteria"/>
</dbReference>
<dbReference type="PANTHER" id="PTHR45833">
    <property type="entry name" value="METHIONINE SYNTHASE"/>
    <property type="match status" value="1"/>
</dbReference>
<evidence type="ECO:0000256" key="16">
    <source>
        <dbReference type="ARBA" id="ARBA00023167"/>
    </source>
</evidence>
<keyword evidence="17" id="KW-0170">Cobalt</keyword>
<comment type="caution">
    <text evidence="25">The sequence shown here is derived from an EMBL/GenBank/DDBJ whole genome shotgun (WGS) entry which is preliminary data.</text>
</comment>
<dbReference type="InterPro" id="IPR036724">
    <property type="entry name" value="Cobalamin-bd_sf"/>
</dbReference>
<dbReference type="EC" id="2.1.1.13" evidence="7"/>
<dbReference type="CDD" id="cd02070">
    <property type="entry name" value="corrinoid_protein_B12-BD"/>
    <property type="match status" value="1"/>
</dbReference>
<keyword evidence="10" id="KW-0028">Amino-acid biosynthesis</keyword>
<evidence type="ECO:0000256" key="3">
    <source>
        <dbReference type="ARBA" id="ARBA00001956"/>
    </source>
</evidence>
<evidence type="ECO:0000256" key="13">
    <source>
        <dbReference type="ARBA" id="ARBA00022691"/>
    </source>
</evidence>
<dbReference type="GO" id="GO:0031419">
    <property type="term" value="F:cobalamin binding"/>
    <property type="evidence" value="ECO:0007669"/>
    <property type="project" value="UniProtKB-KW"/>
</dbReference>
<evidence type="ECO:0000256" key="8">
    <source>
        <dbReference type="ARBA" id="ARBA00013998"/>
    </source>
</evidence>
<evidence type="ECO:0000256" key="11">
    <source>
        <dbReference type="ARBA" id="ARBA00022628"/>
    </source>
</evidence>
<organism evidence="25 26">
    <name type="scientific">Mitsuokella multacida DSM 20544</name>
    <dbReference type="NCBI Taxonomy" id="500635"/>
    <lineage>
        <taxon>Bacteria</taxon>
        <taxon>Bacillati</taxon>
        <taxon>Bacillota</taxon>
        <taxon>Negativicutes</taxon>
        <taxon>Selenomonadales</taxon>
        <taxon>Selenomonadaceae</taxon>
        <taxon>Mitsuokella</taxon>
    </lineage>
</organism>
<dbReference type="InterPro" id="IPR011005">
    <property type="entry name" value="Dihydropteroate_synth-like_sf"/>
</dbReference>
<evidence type="ECO:0000256" key="2">
    <source>
        <dbReference type="ARBA" id="ARBA00001947"/>
    </source>
</evidence>
<dbReference type="GO" id="GO:0032259">
    <property type="term" value="P:methylation"/>
    <property type="evidence" value="ECO:0007669"/>
    <property type="project" value="UniProtKB-KW"/>
</dbReference>
<keyword evidence="12 20" id="KW-0808">Transferase</keyword>
<protein>
    <recommendedName>
        <fullName evidence="8">Methionine synthase</fullName>
        <ecNumber evidence="7">2.1.1.13</ecNumber>
    </recommendedName>
    <alternativeName>
        <fullName evidence="19">5-methyltetrahydrofolate--homocysteine methyltransferase</fullName>
    </alternativeName>
</protein>
<dbReference type="SUPFAM" id="SSF52242">
    <property type="entry name" value="Cobalamin (vitamin B12)-binding domain"/>
    <property type="match status" value="1"/>
</dbReference>
<evidence type="ECO:0000256" key="12">
    <source>
        <dbReference type="ARBA" id="ARBA00022679"/>
    </source>
</evidence>
<dbReference type="Gene3D" id="3.40.50.280">
    <property type="entry name" value="Cobalamin-binding domain"/>
    <property type="match status" value="1"/>
</dbReference>
<dbReference type="SMART" id="SM01018">
    <property type="entry name" value="B12-binding_2"/>
    <property type="match status" value="1"/>
</dbReference>
<feature type="binding site" evidence="20">
    <location>
        <position position="285"/>
    </location>
    <ligand>
        <name>Zn(2+)</name>
        <dbReference type="ChEBI" id="CHEBI:29105"/>
    </ligand>
</feature>
<evidence type="ECO:0000256" key="1">
    <source>
        <dbReference type="ARBA" id="ARBA00001700"/>
    </source>
</evidence>
<dbReference type="InterPro" id="IPR003759">
    <property type="entry name" value="Cbl-bd_cap"/>
</dbReference>
<evidence type="ECO:0000256" key="10">
    <source>
        <dbReference type="ARBA" id="ARBA00022605"/>
    </source>
</evidence>
<accession>C9KQD5</accession>
<dbReference type="Pfam" id="PF02310">
    <property type="entry name" value="B12-binding"/>
    <property type="match status" value="1"/>
</dbReference>
<evidence type="ECO:0000256" key="6">
    <source>
        <dbReference type="ARBA" id="ARBA00010854"/>
    </source>
</evidence>
<feature type="domain" description="B12-binding N-terminal" evidence="24">
    <location>
        <begin position="599"/>
        <end position="693"/>
    </location>
</feature>
<dbReference type="PROSITE" id="PS50970">
    <property type="entry name" value="HCY"/>
    <property type="match status" value="1"/>
</dbReference>
<dbReference type="GO" id="GO:0005829">
    <property type="term" value="C:cytosol"/>
    <property type="evidence" value="ECO:0007669"/>
    <property type="project" value="TreeGrafter"/>
</dbReference>
<dbReference type="SUPFAM" id="SSF47644">
    <property type="entry name" value="Methionine synthase domain"/>
    <property type="match status" value="1"/>
</dbReference>
<dbReference type="STRING" id="500635.MITSMUL_05450"/>
<dbReference type="PROSITE" id="PS50972">
    <property type="entry name" value="PTERIN_BINDING"/>
    <property type="match status" value="1"/>
</dbReference>
<dbReference type="InterPro" id="IPR017215">
    <property type="entry name" value="MetH_bac"/>
</dbReference>
<evidence type="ECO:0000259" key="22">
    <source>
        <dbReference type="PROSITE" id="PS50972"/>
    </source>
</evidence>
<feature type="binding site" evidence="20">
    <location>
        <position position="286"/>
    </location>
    <ligand>
        <name>Zn(2+)</name>
        <dbReference type="ChEBI" id="CHEBI:29105"/>
    </ligand>
</feature>
<keyword evidence="11" id="KW-0846">Cobalamin</keyword>
<evidence type="ECO:0000256" key="5">
    <source>
        <dbReference type="ARBA" id="ARBA00010398"/>
    </source>
</evidence>
<dbReference type="Gene3D" id="1.10.1240.10">
    <property type="entry name" value="Methionine synthase domain"/>
    <property type="match status" value="1"/>
</dbReference>
<dbReference type="GO" id="GO:0046872">
    <property type="term" value="F:metal ion binding"/>
    <property type="evidence" value="ECO:0007669"/>
    <property type="project" value="UniProtKB-KW"/>
</dbReference>
<sequence length="815" mass="86092">MSIESLSKNIRNHVSGTTLEELAMIHIFDGAMGTMLQAGGLEAGGCPELMNIDHPEVVRHIHEAYIEAGATIIETNTFGASRLKLDHYGLEDRVEELNTAAVRIAKEAAGTRAKVAGSMGPTGRFISPLGDLDFEEAYACFKEQASALAKAGVDFFIIETCIDIQEMRAALLASKEVAPAIPVICQLTYSDDGRTVTGTDPQSAAIILSHMGADIIGVNCSLGPEQLVPIVKTLAASCDCPISVQPNAGMPQLVDGVTHFPMGPEDFGSWGPKLLAAGATYLGGCCGTTPAHIRALRAALEGQAEPVREPLPKRLWLASRSRSVCVDKDLPTVLIGERINPTGRKKLAAEIREGSLLSVKKEAVNQVKAGARLLDVNMGVAGIDATKAMKQAVTEIAQLTDAPLAIDTSDAAALEAGLRAYPGRALINSVTAEDDRIRDFLPLAKKYGAAILCLPITEDGVPKTAEDRLKAIEYIVGKAKENGLNDGDFLLDALVMTVSADKNACREVLKTLQLYRQRLGYPSTMGLSNISFGLPNRPLINSTFFAMCLAAGLDAPIMNPYDESMQKALKASAALLGDDPCGLAFSQDEANLAVPKKAAVMKTTDLPILDAIKQAVIEGEKDVIVGLVVQALQEGKSSNEITEKGLTAAMTEIGEDFGSGRMFLPQVLLSAETMRAAFDKLKELIPASAEADKGTFVIATVKGDVHDLGKNITGALLANSGFKVIDLGKDVEADTIVETALEQNADVVGLAALMTTTMPQIDKVIDKLRRAGARAKVMIGGAAVTQDYADSCGADAYAADGVKAVKLAKQIVGVE</sequence>
<dbReference type="PANTHER" id="PTHR45833:SF1">
    <property type="entry name" value="METHIONINE SYNTHASE"/>
    <property type="match status" value="1"/>
</dbReference>
<dbReference type="SUPFAM" id="SSF82282">
    <property type="entry name" value="Homocysteine S-methyltransferase"/>
    <property type="match status" value="1"/>
</dbReference>
<dbReference type="Gene3D" id="3.20.20.330">
    <property type="entry name" value="Homocysteine-binding-like domain"/>
    <property type="match status" value="1"/>
</dbReference>
<evidence type="ECO:0000259" key="23">
    <source>
        <dbReference type="PROSITE" id="PS51332"/>
    </source>
</evidence>
<keyword evidence="16" id="KW-0486">Methionine biosynthesis</keyword>
<dbReference type="Pfam" id="PF02607">
    <property type="entry name" value="B12-binding_2"/>
    <property type="match status" value="1"/>
</dbReference>
<feature type="domain" description="Pterin-binding" evidence="22">
    <location>
        <begin position="332"/>
        <end position="576"/>
    </location>
</feature>
<dbReference type="PATRIC" id="fig|500635.8.peg.2057"/>
<dbReference type="InterPro" id="IPR036594">
    <property type="entry name" value="Meth_synthase_dom"/>
</dbReference>
<dbReference type="HOGENOM" id="CLU_004914_0_2_9"/>
<comment type="function">
    <text evidence="18">Catalyzes the transfer of a methyl group from methyl-cobalamin to homocysteine, yielding enzyme-bound cob(I)alamin and methionine. Subsequently, remethylates the cofactor using methyltetrahydrofolate.</text>
</comment>
<dbReference type="InterPro" id="IPR003726">
    <property type="entry name" value="HCY_dom"/>
</dbReference>
<comment type="similarity">
    <text evidence="5">Belongs to the vitamin-B12 dependent methionine synthase family.</text>
</comment>
<evidence type="ECO:0000256" key="7">
    <source>
        <dbReference type="ARBA" id="ARBA00012032"/>
    </source>
</evidence>
<evidence type="ECO:0000256" key="15">
    <source>
        <dbReference type="ARBA" id="ARBA00022833"/>
    </source>
</evidence>
<evidence type="ECO:0000313" key="25">
    <source>
        <dbReference type="EMBL" id="EEX67926.1"/>
    </source>
</evidence>
<evidence type="ECO:0000256" key="9">
    <source>
        <dbReference type="ARBA" id="ARBA00022603"/>
    </source>
</evidence>
<dbReference type="UniPathway" id="UPA00051">
    <property type="reaction ID" value="UER00081"/>
</dbReference>
<gene>
    <name evidence="25" type="ORF">MITSMUL_05450</name>
</gene>
<dbReference type="InterPro" id="IPR036589">
    <property type="entry name" value="HCY_dom_sf"/>
</dbReference>
<dbReference type="GO" id="GO:0046653">
    <property type="term" value="P:tetrahydrofolate metabolic process"/>
    <property type="evidence" value="ECO:0007669"/>
    <property type="project" value="TreeGrafter"/>
</dbReference>
<dbReference type="GO" id="GO:0008705">
    <property type="term" value="F:methionine synthase activity"/>
    <property type="evidence" value="ECO:0007669"/>
    <property type="project" value="UniProtKB-EC"/>
</dbReference>
<evidence type="ECO:0000256" key="20">
    <source>
        <dbReference type="PROSITE-ProRule" id="PRU00333"/>
    </source>
</evidence>
<dbReference type="PROSITE" id="PS51337">
    <property type="entry name" value="B12_BINDING_NTER"/>
    <property type="match status" value="1"/>
</dbReference>
<name>C9KQD5_9FIRM</name>
<dbReference type="InterPro" id="IPR050554">
    <property type="entry name" value="Met_Synthase/Corrinoid"/>
</dbReference>
<dbReference type="InterPro" id="IPR000489">
    <property type="entry name" value="Pterin-binding_dom"/>
</dbReference>
<feature type="binding site" evidence="20">
    <location>
        <position position="220"/>
    </location>
    <ligand>
        <name>Zn(2+)</name>
        <dbReference type="ChEBI" id="CHEBI:29105"/>
    </ligand>
</feature>
<dbReference type="SUPFAM" id="SSF51717">
    <property type="entry name" value="Dihydropteroate synthetase-like"/>
    <property type="match status" value="1"/>
</dbReference>
<comment type="similarity">
    <text evidence="6">Belongs to the methylamine corrinoid protein family.</text>
</comment>
<evidence type="ECO:0000256" key="4">
    <source>
        <dbReference type="ARBA" id="ARBA00005178"/>
    </source>
</evidence>
<comment type="cofactor">
    <cofactor evidence="2 20">
        <name>Zn(2+)</name>
        <dbReference type="ChEBI" id="CHEBI:29105"/>
    </cofactor>
</comment>
<keyword evidence="26" id="KW-1185">Reference proteome</keyword>
<evidence type="ECO:0000259" key="21">
    <source>
        <dbReference type="PROSITE" id="PS50970"/>
    </source>
</evidence>
<evidence type="ECO:0000256" key="19">
    <source>
        <dbReference type="ARBA" id="ARBA00031040"/>
    </source>
</evidence>
<keyword evidence="15 20" id="KW-0862">Zinc</keyword>
<keyword evidence="13" id="KW-0949">S-adenosyl-L-methionine</keyword>
<keyword evidence="14 20" id="KW-0479">Metal-binding</keyword>
<dbReference type="eggNOG" id="COG0646">
    <property type="taxonomic scope" value="Bacteria"/>
</dbReference>
<dbReference type="FunFam" id="3.40.50.280:FF:000003">
    <property type="entry name" value="Dimethylamine methyltransferase corrinoid protein"/>
    <property type="match status" value="1"/>
</dbReference>
<comment type="pathway">
    <text evidence="4">Amino-acid biosynthesis; L-methionine biosynthesis via de novo pathway; L-methionine from L-homocysteine (MetH route): step 1/1.</text>
</comment>
<reference evidence="25" key="1">
    <citation type="submission" date="2009-09" db="EMBL/GenBank/DDBJ databases">
        <authorList>
            <person name="Weinstock G."/>
            <person name="Sodergren E."/>
            <person name="Clifton S."/>
            <person name="Fulton L."/>
            <person name="Fulton B."/>
            <person name="Courtney L."/>
            <person name="Fronick C."/>
            <person name="Harrison M."/>
            <person name="Strong C."/>
            <person name="Farmer C."/>
            <person name="Delahaunty K."/>
            <person name="Markovic C."/>
            <person name="Hall O."/>
            <person name="Minx P."/>
            <person name="Tomlinson C."/>
            <person name="Mitreva M."/>
            <person name="Nelson J."/>
            <person name="Hou S."/>
            <person name="Wollam A."/>
            <person name="Pepin K.H."/>
            <person name="Johnson M."/>
            <person name="Bhonagiri V."/>
            <person name="Nash W.E."/>
            <person name="Warren W."/>
            <person name="Chinwalla A."/>
            <person name="Mardis E.R."/>
            <person name="Wilson R.K."/>
        </authorList>
    </citation>
    <scope>NUCLEOTIDE SEQUENCE [LARGE SCALE GENOMIC DNA]</scope>
    <source>
        <strain evidence="25">DSM 20544</strain>
    </source>
</reference>
<evidence type="ECO:0000259" key="24">
    <source>
        <dbReference type="PROSITE" id="PS51337"/>
    </source>
</evidence>
<comment type="catalytic activity">
    <reaction evidence="1">
        <text>(6S)-5-methyl-5,6,7,8-tetrahydrofolate + L-homocysteine = (6S)-5,6,7,8-tetrahydrofolate + L-methionine</text>
        <dbReference type="Rhea" id="RHEA:11172"/>
        <dbReference type="ChEBI" id="CHEBI:18608"/>
        <dbReference type="ChEBI" id="CHEBI:57453"/>
        <dbReference type="ChEBI" id="CHEBI:57844"/>
        <dbReference type="ChEBI" id="CHEBI:58199"/>
        <dbReference type="EC" id="2.1.1.13"/>
    </reaction>
</comment>
<dbReference type="Pfam" id="PF02574">
    <property type="entry name" value="S-methyl_trans"/>
    <property type="match status" value="1"/>
</dbReference>
<keyword evidence="9 20" id="KW-0489">Methyltransferase</keyword>
<dbReference type="GO" id="GO:0050667">
    <property type="term" value="P:homocysteine metabolic process"/>
    <property type="evidence" value="ECO:0007669"/>
    <property type="project" value="TreeGrafter"/>
</dbReference>
<evidence type="ECO:0000256" key="17">
    <source>
        <dbReference type="ARBA" id="ARBA00023285"/>
    </source>
</evidence>
<dbReference type="PIRSF" id="PIRSF037472">
    <property type="entry name" value="DHPS_mtfrase"/>
    <property type="match status" value="1"/>
</dbReference>